<feature type="compositionally biased region" description="Low complexity" evidence="1">
    <location>
        <begin position="38"/>
        <end position="48"/>
    </location>
</feature>
<dbReference type="Proteomes" id="UP001178508">
    <property type="component" value="Chromosome 13"/>
</dbReference>
<evidence type="ECO:0000313" key="3">
    <source>
        <dbReference type="Proteomes" id="UP001178508"/>
    </source>
</evidence>
<protein>
    <submittedName>
        <fullName evidence="2">Uncharacterized protein</fullName>
    </submittedName>
</protein>
<evidence type="ECO:0000313" key="2">
    <source>
        <dbReference type="EMBL" id="CAJ1071342.1"/>
    </source>
</evidence>
<accession>A0AAV1GGN7</accession>
<gene>
    <name evidence="2" type="ORF">XNOV1_A039445</name>
</gene>
<name>A0AAV1GGN7_XYRNO</name>
<feature type="compositionally biased region" description="Basic residues" evidence="1">
    <location>
        <begin position="95"/>
        <end position="104"/>
    </location>
</feature>
<proteinExistence type="predicted"/>
<feature type="region of interest" description="Disordered" evidence="1">
    <location>
        <begin position="1"/>
        <end position="104"/>
    </location>
</feature>
<feature type="compositionally biased region" description="Polar residues" evidence="1">
    <location>
        <begin position="13"/>
        <end position="37"/>
    </location>
</feature>
<reference evidence="2" key="1">
    <citation type="submission" date="2023-08" db="EMBL/GenBank/DDBJ databases">
        <authorList>
            <person name="Alioto T."/>
            <person name="Alioto T."/>
            <person name="Gomez Garrido J."/>
        </authorList>
    </citation>
    <scope>NUCLEOTIDE SEQUENCE</scope>
</reference>
<sequence length="104" mass="11832">MQISRFISEDQENYSTSFSDKTSQNNIHGVSHNQAEESSSVSSKFSRSIHPTPTPNTRPNSTSKAVWLLVQDGRRRGKRKTQRQCSEARLNSTVRPRKRKRGDG</sequence>
<dbReference type="EMBL" id="OY660876">
    <property type="protein sequence ID" value="CAJ1071342.1"/>
    <property type="molecule type" value="Genomic_DNA"/>
</dbReference>
<organism evidence="2 3">
    <name type="scientific">Xyrichtys novacula</name>
    <name type="common">Pearly razorfish</name>
    <name type="synonym">Hemipteronotus novacula</name>
    <dbReference type="NCBI Taxonomy" id="13765"/>
    <lineage>
        <taxon>Eukaryota</taxon>
        <taxon>Metazoa</taxon>
        <taxon>Chordata</taxon>
        <taxon>Craniata</taxon>
        <taxon>Vertebrata</taxon>
        <taxon>Euteleostomi</taxon>
        <taxon>Actinopterygii</taxon>
        <taxon>Neopterygii</taxon>
        <taxon>Teleostei</taxon>
        <taxon>Neoteleostei</taxon>
        <taxon>Acanthomorphata</taxon>
        <taxon>Eupercaria</taxon>
        <taxon>Labriformes</taxon>
        <taxon>Labridae</taxon>
        <taxon>Xyrichtys</taxon>
    </lineage>
</organism>
<dbReference type="AlphaFoldDB" id="A0AAV1GGN7"/>
<keyword evidence="3" id="KW-1185">Reference proteome</keyword>
<evidence type="ECO:0000256" key="1">
    <source>
        <dbReference type="SAM" id="MobiDB-lite"/>
    </source>
</evidence>